<dbReference type="AlphaFoldDB" id="A0A919YWK8"/>
<evidence type="ECO:0000313" key="1">
    <source>
        <dbReference type="EMBL" id="GIP18108.1"/>
    </source>
</evidence>
<accession>A0A919YWK8</accession>
<keyword evidence="2" id="KW-1185">Reference proteome</keyword>
<dbReference type="Proteomes" id="UP000683139">
    <property type="component" value="Unassembled WGS sequence"/>
</dbReference>
<proteinExistence type="predicted"/>
<name>A0A919YWK8_9BACL</name>
<reference evidence="1" key="1">
    <citation type="submission" date="2021-03" db="EMBL/GenBank/DDBJ databases">
        <title>Antimicrobial resistance genes in bacteria isolated from Japanese honey, and their potential for conferring macrolide and lincosamide resistance in the American foulbrood pathogen Paenibacillus larvae.</title>
        <authorList>
            <person name="Okamoto M."/>
            <person name="Kumagai M."/>
            <person name="Kanamori H."/>
            <person name="Takamatsu D."/>
        </authorList>
    </citation>
    <scope>NUCLEOTIDE SEQUENCE</scope>
    <source>
        <strain evidence="1">J40TS1</strain>
    </source>
</reference>
<sequence>MNIKPLDIDEPEEIYNMIREIGEGENGFVNSLYTNDMQDFKEKLKHYSNMSKGINLPEGIVP</sequence>
<organism evidence="1 2">
    <name type="scientific">Paenibacillus montaniterrae</name>
    <dbReference type="NCBI Taxonomy" id="429341"/>
    <lineage>
        <taxon>Bacteria</taxon>
        <taxon>Bacillati</taxon>
        <taxon>Bacillota</taxon>
        <taxon>Bacilli</taxon>
        <taxon>Bacillales</taxon>
        <taxon>Paenibacillaceae</taxon>
        <taxon>Paenibacillus</taxon>
    </lineage>
</organism>
<dbReference type="EMBL" id="BOSE01000007">
    <property type="protein sequence ID" value="GIP18108.1"/>
    <property type="molecule type" value="Genomic_DNA"/>
</dbReference>
<protein>
    <submittedName>
        <fullName evidence="1">Uncharacterized protein</fullName>
    </submittedName>
</protein>
<gene>
    <name evidence="1" type="ORF">J40TS1_37500</name>
</gene>
<dbReference type="RefSeq" id="WP_246563722.1">
    <property type="nucleotide sequence ID" value="NZ_BOSE01000007.1"/>
</dbReference>
<comment type="caution">
    <text evidence="1">The sequence shown here is derived from an EMBL/GenBank/DDBJ whole genome shotgun (WGS) entry which is preliminary data.</text>
</comment>
<evidence type="ECO:0000313" key="2">
    <source>
        <dbReference type="Proteomes" id="UP000683139"/>
    </source>
</evidence>